<evidence type="ECO:0000256" key="4">
    <source>
        <dbReference type="ARBA" id="ARBA00022603"/>
    </source>
</evidence>
<dbReference type="AlphaFoldDB" id="A0A3B4AAP4"/>
<evidence type="ECO:0000259" key="8">
    <source>
        <dbReference type="Pfam" id="PF00303"/>
    </source>
</evidence>
<dbReference type="InterPro" id="IPR023451">
    <property type="entry name" value="Thymidate_synth/dCMP_Mease_dom"/>
</dbReference>
<keyword evidence="7" id="KW-0812">Transmembrane</keyword>
<evidence type="ECO:0000256" key="7">
    <source>
        <dbReference type="SAM" id="Phobius"/>
    </source>
</evidence>
<feature type="region of interest" description="Disordered" evidence="6">
    <location>
        <begin position="1"/>
        <end position="20"/>
    </location>
</feature>
<dbReference type="GO" id="GO:0032259">
    <property type="term" value="P:methylation"/>
    <property type="evidence" value="ECO:0007669"/>
    <property type="project" value="UniProtKB-KW"/>
</dbReference>
<evidence type="ECO:0000256" key="6">
    <source>
        <dbReference type="SAM" id="MobiDB-lite"/>
    </source>
</evidence>
<name>A0A3B4AAP4_9GOBI</name>
<dbReference type="UniPathway" id="UPA00575"/>
<sequence>VTAVSRRGTGHRAKKNTSVQHQTCPLQDCSKRTVPVQKRLWRPHVQITTITLVKTSLLLNELLIISVIIISYAATLSDVLMFSRDRKRTSKENKYLANARPVYGFQWRPFGKVINTIKTNSEDRRIVMCGWNPKDLPLMALPSFHALCQLYVCDGEMSCQLYQHSGDMGLGVRFSITYELLMYMITHITGLKPEDFTHIYINHREKSTPLPNSRSFESWSVWMTSAQKTLKTDYSPRPVIKMQMDV</sequence>
<protein>
    <recommendedName>
        <fullName evidence="3">Thymidylate synthase</fullName>
        <ecNumber evidence="2">2.1.1.45</ecNumber>
    </recommendedName>
</protein>
<evidence type="ECO:0000256" key="1">
    <source>
        <dbReference type="ARBA" id="ARBA00004992"/>
    </source>
</evidence>
<dbReference type="PANTHER" id="PTHR11548:SF2">
    <property type="entry name" value="THYMIDYLATE SYNTHASE"/>
    <property type="match status" value="1"/>
</dbReference>
<evidence type="ECO:0000256" key="3">
    <source>
        <dbReference type="ARBA" id="ARBA00015931"/>
    </source>
</evidence>
<dbReference type="GO" id="GO:0006235">
    <property type="term" value="P:dTTP biosynthetic process"/>
    <property type="evidence" value="ECO:0007669"/>
    <property type="project" value="UniProtKB-UniPathway"/>
</dbReference>
<evidence type="ECO:0000313" key="10">
    <source>
        <dbReference type="Proteomes" id="UP000261520"/>
    </source>
</evidence>
<dbReference type="GO" id="GO:0005739">
    <property type="term" value="C:mitochondrion"/>
    <property type="evidence" value="ECO:0007669"/>
    <property type="project" value="TreeGrafter"/>
</dbReference>
<evidence type="ECO:0000256" key="5">
    <source>
        <dbReference type="ARBA" id="ARBA00022679"/>
    </source>
</evidence>
<reference evidence="9" key="2">
    <citation type="submission" date="2025-09" db="UniProtKB">
        <authorList>
            <consortium name="Ensembl"/>
        </authorList>
    </citation>
    <scope>IDENTIFICATION</scope>
</reference>
<dbReference type="EC" id="2.1.1.45" evidence="2"/>
<dbReference type="InterPro" id="IPR045097">
    <property type="entry name" value="Thymidate_synth/dCMP_Mease"/>
</dbReference>
<keyword evidence="7" id="KW-0472">Membrane</keyword>
<evidence type="ECO:0000256" key="2">
    <source>
        <dbReference type="ARBA" id="ARBA00011947"/>
    </source>
</evidence>
<keyword evidence="10" id="KW-1185">Reference proteome</keyword>
<reference evidence="9" key="1">
    <citation type="submission" date="2025-08" db="UniProtKB">
        <authorList>
            <consortium name="Ensembl"/>
        </authorList>
    </citation>
    <scope>IDENTIFICATION</scope>
</reference>
<keyword evidence="4" id="KW-0489">Methyltransferase</keyword>
<dbReference type="GO" id="GO:0005829">
    <property type="term" value="C:cytosol"/>
    <property type="evidence" value="ECO:0007669"/>
    <property type="project" value="TreeGrafter"/>
</dbReference>
<feature type="transmembrane region" description="Helical" evidence="7">
    <location>
        <begin position="62"/>
        <end position="82"/>
    </location>
</feature>
<dbReference type="CDD" id="cd00351">
    <property type="entry name" value="TS_Pyrimidine_HMase"/>
    <property type="match status" value="1"/>
</dbReference>
<dbReference type="STRING" id="409849.ENSPMGP00000014132"/>
<dbReference type="Proteomes" id="UP000261520">
    <property type="component" value="Unplaced"/>
</dbReference>
<dbReference type="InterPro" id="IPR000398">
    <property type="entry name" value="Thymidylate_synthase"/>
</dbReference>
<accession>A0A3B4AAP4</accession>
<keyword evidence="7" id="KW-1133">Transmembrane helix</keyword>
<dbReference type="SUPFAM" id="SSF55831">
    <property type="entry name" value="Thymidylate synthase/dCMP hydroxymethylase"/>
    <property type="match status" value="1"/>
</dbReference>
<feature type="domain" description="Thymidylate synthase/dCMP hydroxymethylase" evidence="8">
    <location>
        <begin position="99"/>
        <end position="207"/>
    </location>
</feature>
<dbReference type="PANTHER" id="PTHR11548">
    <property type="entry name" value="THYMIDYLATE SYNTHASE 1"/>
    <property type="match status" value="1"/>
</dbReference>
<evidence type="ECO:0000313" key="9">
    <source>
        <dbReference type="Ensembl" id="ENSPMGP00000014132.1"/>
    </source>
</evidence>
<dbReference type="InterPro" id="IPR036926">
    <property type="entry name" value="Thymidate_synth/dCMP_Mease_sf"/>
</dbReference>
<keyword evidence="5" id="KW-0808">Transferase</keyword>
<dbReference type="Gene3D" id="3.30.572.10">
    <property type="entry name" value="Thymidylate synthase/dCMP hydroxymethylase domain"/>
    <property type="match status" value="1"/>
</dbReference>
<dbReference type="GO" id="GO:0004799">
    <property type="term" value="F:thymidylate synthase activity"/>
    <property type="evidence" value="ECO:0007669"/>
    <property type="project" value="UniProtKB-EC"/>
</dbReference>
<dbReference type="Ensembl" id="ENSPMGT00000015080.1">
    <property type="protein sequence ID" value="ENSPMGP00000014132.1"/>
    <property type="gene ID" value="ENSPMGG00000011602.1"/>
</dbReference>
<dbReference type="Pfam" id="PF00303">
    <property type="entry name" value="Thymidylat_synt"/>
    <property type="match status" value="1"/>
</dbReference>
<organism evidence="9 10">
    <name type="scientific">Periophthalmus magnuspinnatus</name>
    <dbReference type="NCBI Taxonomy" id="409849"/>
    <lineage>
        <taxon>Eukaryota</taxon>
        <taxon>Metazoa</taxon>
        <taxon>Chordata</taxon>
        <taxon>Craniata</taxon>
        <taxon>Vertebrata</taxon>
        <taxon>Euteleostomi</taxon>
        <taxon>Actinopterygii</taxon>
        <taxon>Neopterygii</taxon>
        <taxon>Teleostei</taxon>
        <taxon>Neoteleostei</taxon>
        <taxon>Acanthomorphata</taxon>
        <taxon>Gobiaria</taxon>
        <taxon>Gobiiformes</taxon>
        <taxon>Gobioidei</taxon>
        <taxon>Gobiidae</taxon>
        <taxon>Oxudercinae</taxon>
        <taxon>Periophthalmus</taxon>
    </lineage>
</organism>
<dbReference type="PRINTS" id="PR00108">
    <property type="entry name" value="THYMDSNTHASE"/>
</dbReference>
<dbReference type="GO" id="GO:0006231">
    <property type="term" value="P:dTMP biosynthetic process"/>
    <property type="evidence" value="ECO:0007669"/>
    <property type="project" value="InterPro"/>
</dbReference>
<comment type="pathway">
    <text evidence="1">Pyrimidine metabolism; dTTP biosynthesis.</text>
</comment>
<proteinExistence type="predicted"/>